<dbReference type="STRING" id="1548749.LS48_11810"/>
<accession>A0A137RG20</accession>
<sequence length="65" mass="7805">MLTKTRSFVSEFVTDSIVNVLSFEYNLFKIEWNVVPPFFGKWRKIRLLFIKIIALDSKQYFIKAK</sequence>
<gene>
    <name evidence="1" type="ORF">LS48_11810</name>
</gene>
<evidence type="ECO:0000313" key="2">
    <source>
        <dbReference type="Proteomes" id="UP000070138"/>
    </source>
</evidence>
<reference evidence="1 2" key="2">
    <citation type="journal article" date="2016" name="Int. J. Syst. Evol. Microbiol.">
        <title>Vitellibacter aquimaris sp. nov., a marine bacterium isolated from seawater.</title>
        <authorList>
            <person name="Thevarajoo S."/>
            <person name="Selvaratnam C."/>
            <person name="Goh K.M."/>
            <person name="Hong K.W."/>
            <person name="Chan X.Y."/>
            <person name="Chan K.G."/>
            <person name="Chong C.S."/>
        </authorList>
    </citation>
    <scope>NUCLEOTIDE SEQUENCE [LARGE SCALE GENOMIC DNA]</scope>
    <source>
        <strain evidence="1 2">D-24</strain>
    </source>
</reference>
<keyword evidence="2" id="KW-1185">Reference proteome</keyword>
<evidence type="ECO:0000313" key="1">
    <source>
        <dbReference type="EMBL" id="KXN98423.1"/>
    </source>
</evidence>
<protein>
    <submittedName>
        <fullName evidence="1">Uncharacterized protein</fullName>
    </submittedName>
</protein>
<proteinExistence type="predicted"/>
<comment type="caution">
    <text evidence="1">The sequence shown here is derived from an EMBL/GenBank/DDBJ whole genome shotgun (WGS) entry which is preliminary data.</text>
</comment>
<name>A0A137RG20_9FLAO</name>
<organism evidence="1 2">
    <name type="scientific">Aequorivita aquimaris</name>
    <dbReference type="NCBI Taxonomy" id="1548749"/>
    <lineage>
        <taxon>Bacteria</taxon>
        <taxon>Pseudomonadati</taxon>
        <taxon>Bacteroidota</taxon>
        <taxon>Flavobacteriia</taxon>
        <taxon>Flavobacteriales</taxon>
        <taxon>Flavobacteriaceae</taxon>
        <taxon>Aequorivita</taxon>
    </lineage>
</organism>
<dbReference type="AlphaFoldDB" id="A0A137RG20"/>
<dbReference type="Proteomes" id="UP000070138">
    <property type="component" value="Unassembled WGS sequence"/>
</dbReference>
<reference evidence="2" key="1">
    <citation type="submission" date="2014-10" db="EMBL/GenBank/DDBJ databases">
        <title>Genome sequencing of Vitellibacter sp. D-24.</title>
        <authorList>
            <person name="Thevarajoo S."/>
            <person name="Selvaratnam C."/>
            <person name="Goh K.M."/>
            <person name="Chong C.S."/>
        </authorList>
    </citation>
    <scope>NUCLEOTIDE SEQUENCE [LARGE SCALE GENOMIC DNA]</scope>
    <source>
        <strain evidence="2">D-24</strain>
    </source>
</reference>
<dbReference type="EMBL" id="JRWG01000007">
    <property type="protein sequence ID" value="KXN98423.1"/>
    <property type="molecule type" value="Genomic_DNA"/>
</dbReference>